<evidence type="ECO:0000259" key="16">
    <source>
        <dbReference type="PROSITE" id="PS52020"/>
    </source>
</evidence>
<evidence type="ECO:0000256" key="5">
    <source>
        <dbReference type="ARBA" id="ARBA00022705"/>
    </source>
</evidence>
<evidence type="ECO:0000256" key="9">
    <source>
        <dbReference type="ARBA" id="ARBA00022759"/>
    </source>
</evidence>
<name>A0A412FEZ5_9FIRM</name>
<accession>A0A412FEZ5</accession>
<comment type="similarity">
    <text evidence="2">Belongs to the nanoviruses/circoviruses replication-associated protein family.</text>
</comment>
<keyword evidence="8" id="KW-0547">Nucleotide-binding</keyword>
<evidence type="ECO:0000256" key="11">
    <source>
        <dbReference type="ARBA" id="ARBA00023124"/>
    </source>
</evidence>
<dbReference type="GO" id="GO:0003677">
    <property type="term" value="F:DNA binding"/>
    <property type="evidence" value="ECO:0007669"/>
    <property type="project" value="UniProtKB-KW"/>
</dbReference>
<dbReference type="GO" id="GO:0003724">
    <property type="term" value="F:RNA helicase activity"/>
    <property type="evidence" value="ECO:0007669"/>
    <property type="project" value="InterPro"/>
</dbReference>
<evidence type="ECO:0000313" key="18">
    <source>
        <dbReference type="Proteomes" id="UP000284178"/>
    </source>
</evidence>
<dbReference type="Pfam" id="PF00910">
    <property type="entry name" value="RNA_helicase"/>
    <property type="match status" value="1"/>
</dbReference>
<evidence type="ECO:0000256" key="3">
    <source>
        <dbReference type="ARBA" id="ARBA00022679"/>
    </source>
</evidence>
<reference evidence="17 18" key="1">
    <citation type="submission" date="2018-08" db="EMBL/GenBank/DDBJ databases">
        <title>A genome reference for cultivated species of the human gut microbiota.</title>
        <authorList>
            <person name="Zou Y."/>
            <person name="Xue W."/>
            <person name="Luo G."/>
        </authorList>
    </citation>
    <scope>NUCLEOTIDE SEQUENCE [LARGE SCALE GENOMIC DNA]</scope>
    <source>
        <strain evidence="17 18">AF24-29</strain>
    </source>
</reference>
<keyword evidence="13" id="KW-0511">Multifunctional enzyme</keyword>
<organism evidence="17 18">
    <name type="scientific">Holdemania filiformis</name>
    <dbReference type="NCBI Taxonomy" id="61171"/>
    <lineage>
        <taxon>Bacteria</taxon>
        <taxon>Bacillati</taxon>
        <taxon>Bacillota</taxon>
        <taxon>Erysipelotrichia</taxon>
        <taxon>Erysipelotrichales</taxon>
        <taxon>Erysipelotrichaceae</taxon>
        <taxon>Holdemania</taxon>
    </lineage>
</organism>
<evidence type="ECO:0000256" key="12">
    <source>
        <dbReference type="ARBA" id="ARBA00023125"/>
    </source>
</evidence>
<protein>
    <recommendedName>
        <fullName evidence="14">ATP-dependent helicase Rep</fullName>
    </recommendedName>
    <alternativeName>
        <fullName evidence="15">RepP</fullName>
    </alternativeName>
</protein>
<keyword evidence="10" id="KW-0378">Hydrolase</keyword>
<comment type="cofactor">
    <cofactor evidence="1">
        <name>Mn(2+)</name>
        <dbReference type="ChEBI" id="CHEBI:29035"/>
    </cofactor>
</comment>
<dbReference type="Gene3D" id="3.40.50.300">
    <property type="entry name" value="P-loop containing nucleotide triphosphate hydrolases"/>
    <property type="match status" value="1"/>
</dbReference>
<dbReference type="GeneID" id="83017188"/>
<evidence type="ECO:0000256" key="15">
    <source>
        <dbReference type="ARBA" id="ARBA00032243"/>
    </source>
</evidence>
<keyword evidence="3" id="KW-0808">Transferase</keyword>
<comment type="caution">
    <text evidence="17">The sequence shown here is derived from an EMBL/GenBank/DDBJ whole genome shotgun (WGS) entry which is preliminary data.</text>
</comment>
<dbReference type="GO" id="GO:0003723">
    <property type="term" value="F:RNA binding"/>
    <property type="evidence" value="ECO:0007669"/>
    <property type="project" value="InterPro"/>
</dbReference>
<dbReference type="Pfam" id="PF02407">
    <property type="entry name" value="Viral_Rep"/>
    <property type="match status" value="1"/>
</dbReference>
<evidence type="ECO:0000256" key="13">
    <source>
        <dbReference type="ARBA" id="ARBA00023268"/>
    </source>
</evidence>
<feature type="domain" description="CRESS-DNA virus Rep endonuclease" evidence="16">
    <location>
        <begin position="4"/>
        <end position="118"/>
    </location>
</feature>
<dbReference type="AlphaFoldDB" id="A0A412FEZ5"/>
<dbReference type="SUPFAM" id="SSF52540">
    <property type="entry name" value="P-loop containing nucleoside triphosphate hydrolases"/>
    <property type="match status" value="1"/>
</dbReference>
<evidence type="ECO:0000256" key="10">
    <source>
        <dbReference type="ARBA" id="ARBA00022801"/>
    </source>
</evidence>
<keyword evidence="18" id="KW-1185">Reference proteome</keyword>
<dbReference type="RefSeq" id="WP_117896408.1">
    <property type="nucleotide sequence ID" value="NZ_CABJCV010000039.1"/>
</dbReference>
<keyword evidence="11" id="KW-0190">Covalent protein-DNA linkage</keyword>
<evidence type="ECO:0000313" key="17">
    <source>
        <dbReference type="EMBL" id="RGR66717.1"/>
    </source>
</evidence>
<keyword evidence="6" id="KW-0540">Nuclease</keyword>
<dbReference type="Proteomes" id="UP000284178">
    <property type="component" value="Unassembled WGS sequence"/>
</dbReference>
<evidence type="ECO:0000256" key="1">
    <source>
        <dbReference type="ARBA" id="ARBA00001936"/>
    </source>
</evidence>
<dbReference type="EMBL" id="QRUP01000039">
    <property type="protein sequence ID" value="RGR66717.1"/>
    <property type="molecule type" value="Genomic_DNA"/>
</dbReference>
<evidence type="ECO:0000256" key="4">
    <source>
        <dbReference type="ARBA" id="ARBA00022695"/>
    </source>
</evidence>
<keyword evidence="9" id="KW-0255">Endonuclease</keyword>
<sequence length="347" mass="40910">MAKNTRSRKWQITINNPIEKDFTHEKIREKIEDFKSRIYACWCDETGEQGTYHTHIYLVCNSAVYFDTVKKRFEGAHIEMARGTSQENRDYCLKEGKYQDSEKKSTNHPETFEEIGEMPVERPGARNDLADLYAMIKDGMTDADIIDDDPRYILYMDKIERVRQSLLNQQYADKWRDLHVTYIYGQAGSGKSRYVTDLYGYTSVYRVTDYDHPFDGYKGEAVIVFEEYRGQLKISDLLNYLDGYPLTLPCRYQNKQACYTEVYIISNVALEDQYKQIQADQPETWAALLRRIHNVKLFLSFGECDYTMEQYKDMVMTPRSLKESIDDAQRELADRMTAHFGRNKFRN</sequence>
<dbReference type="InterPro" id="IPR027417">
    <property type="entry name" value="P-loop_NTPase"/>
</dbReference>
<keyword evidence="7" id="KW-0479">Metal-binding</keyword>
<keyword evidence="12" id="KW-0238">DNA-binding</keyword>
<evidence type="ECO:0000256" key="7">
    <source>
        <dbReference type="ARBA" id="ARBA00022723"/>
    </source>
</evidence>
<proteinExistence type="inferred from homology"/>
<evidence type="ECO:0000256" key="6">
    <source>
        <dbReference type="ARBA" id="ARBA00022722"/>
    </source>
</evidence>
<dbReference type="GO" id="GO:0006260">
    <property type="term" value="P:DNA replication"/>
    <property type="evidence" value="ECO:0007669"/>
    <property type="project" value="UniProtKB-KW"/>
</dbReference>
<dbReference type="PROSITE" id="PS52020">
    <property type="entry name" value="CRESS_DNA_REP"/>
    <property type="match status" value="1"/>
</dbReference>
<dbReference type="InterPro" id="IPR049912">
    <property type="entry name" value="CRESS_DNA_REP"/>
</dbReference>
<keyword evidence="4" id="KW-0548">Nucleotidyltransferase</keyword>
<evidence type="ECO:0000256" key="2">
    <source>
        <dbReference type="ARBA" id="ARBA00008545"/>
    </source>
</evidence>
<dbReference type="Gene3D" id="3.40.1310.20">
    <property type="match status" value="1"/>
</dbReference>
<dbReference type="GO" id="GO:0016787">
    <property type="term" value="F:hydrolase activity"/>
    <property type="evidence" value="ECO:0007669"/>
    <property type="project" value="UniProtKB-KW"/>
</dbReference>
<gene>
    <name evidence="17" type="ORF">DWY25_17490</name>
</gene>
<evidence type="ECO:0000256" key="14">
    <source>
        <dbReference type="ARBA" id="ARBA00030754"/>
    </source>
</evidence>
<dbReference type="GO" id="GO:0046872">
    <property type="term" value="F:metal ion binding"/>
    <property type="evidence" value="ECO:0007669"/>
    <property type="project" value="UniProtKB-KW"/>
</dbReference>
<evidence type="ECO:0000256" key="8">
    <source>
        <dbReference type="ARBA" id="ARBA00022741"/>
    </source>
</evidence>
<dbReference type="InterPro" id="IPR000605">
    <property type="entry name" value="Helicase_SF3_ssDNA/RNA_vir"/>
</dbReference>
<dbReference type="GO" id="GO:0000166">
    <property type="term" value="F:nucleotide binding"/>
    <property type="evidence" value="ECO:0007669"/>
    <property type="project" value="UniProtKB-KW"/>
</dbReference>
<dbReference type="GO" id="GO:0016779">
    <property type="term" value="F:nucleotidyltransferase activity"/>
    <property type="evidence" value="ECO:0007669"/>
    <property type="project" value="UniProtKB-KW"/>
</dbReference>
<keyword evidence="5" id="KW-0235">DNA replication</keyword>
<dbReference type="GO" id="GO:0004519">
    <property type="term" value="F:endonuclease activity"/>
    <property type="evidence" value="ECO:0007669"/>
    <property type="project" value="UniProtKB-KW"/>
</dbReference>